<protein>
    <submittedName>
        <fullName evidence="1">Uncharacterized protein</fullName>
    </submittedName>
</protein>
<proteinExistence type="predicted"/>
<keyword evidence="2" id="KW-1185">Reference proteome</keyword>
<dbReference type="EMBL" id="CM039177">
    <property type="protein sequence ID" value="KAH9696699.1"/>
    <property type="molecule type" value="Genomic_DNA"/>
</dbReference>
<name>A0ACB8II10_CITSI</name>
<dbReference type="Proteomes" id="UP000829398">
    <property type="component" value="Chromosome 8"/>
</dbReference>
<evidence type="ECO:0000313" key="2">
    <source>
        <dbReference type="Proteomes" id="UP000829398"/>
    </source>
</evidence>
<comment type="caution">
    <text evidence="1">The sequence shown here is derived from an EMBL/GenBank/DDBJ whole genome shotgun (WGS) entry which is preliminary data.</text>
</comment>
<organism evidence="1 2">
    <name type="scientific">Citrus sinensis</name>
    <name type="common">Sweet orange</name>
    <name type="synonym">Citrus aurantium var. sinensis</name>
    <dbReference type="NCBI Taxonomy" id="2711"/>
    <lineage>
        <taxon>Eukaryota</taxon>
        <taxon>Viridiplantae</taxon>
        <taxon>Streptophyta</taxon>
        <taxon>Embryophyta</taxon>
        <taxon>Tracheophyta</taxon>
        <taxon>Spermatophyta</taxon>
        <taxon>Magnoliopsida</taxon>
        <taxon>eudicotyledons</taxon>
        <taxon>Gunneridae</taxon>
        <taxon>Pentapetalae</taxon>
        <taxon>rosids</taxon>
        <taxon>malvids</taxon>
        <taxon>Sapindales</taxon>
        <taxon>Rutaceae</taxon>
        <taxon>Aurantioideae</taxon>
        <taxon>Citrus</taxon>
    </lineage>
</organism>
<reference evidence="2" key="1">
    <citation type="journal article" date="2023" name="Hortic. Res.">
        <title>A chromosome-level phased genome enabling allele-level studies in sweet orange: a case study on citrus Huanglongbing tolerance.</title>
        <authorList>
            <person name="Wu B."/>
            <person name="Yu Q."/>
            <person name="Deng Z."/>
            <person name="Duan Y."/>
            <person name="Luo F."/>
            <person name="Gmitter F. Jr."/>
        </authorList>
    </citation>
    <scope>NUCLEOTIDE SEQUENCE [LARGE SCALE GENOMIC DNA]</scope>
    <source>
        <strain evidence="2">cv. Valencia</strain>
    </source>
</reference>
<gene>
    <name evidence="1" type="ORF">KPL71_023276</name>
</gene>
<sequence length="187" mass="21292">MYLGLQNAQQSIIWRGLLVPTPAIPTPAQAPSEKKRLNQIESARGKRRVHLVGKYSMKMKKYERAARAILTPKVGYGLADELERAGFWVRTVSNKPQAAHVLLRNHMVDVMDKRRIECFIVVPYDLDFVEVLLEAELRGWEEELDCDNESENANVDDIIHADDADCIQKEDKGAWWKLESSDAEATS</sequence>
<evidence type="ECO:0000313" key="1">
    <source>
        <dbReference type="EMBL" id="KAH9696699.1"/>
    </source>
</evidence>
<accession>A0ACB8II10</accession>